<proteinExistence type="predicted"/>
<accession>A0A7Y6NQT9</accession>
<organism evidence="1 2">
    <name type="scientific">Piscinibacter koreensis</name>
    <dbReference type="NCBI Taxonomy" id="2742824"/>
    <lineage>
        <taxon>Bacteria</taxon>
        <taxon>Pseudomonadati</taxon>
        <taxon>Pseudomonadota</taxon>
        <taxon>Betaproteobacteria</taxon>
        <taxon>Burkholderiales</taxon>
        <taxon>Sphaerotilaceae</taxon>
        <taxon>Piscinibacter</taxon>
    </lineage>
</organism>
<comment type="caution">
    <text evidence="1">The sequence shown here is derived from an EMBL/GenBank/DDBJ whole genome shotgun (WGS) entry which is preliminary data.</text>
</comment>
<evidence type="ECO:0000313" key="2">
    <source>
        <dbReference type="Proteomes" id="UP000529637"/>
    </source>
</evidence>
<dbReference type="RefSeq" id="WP_176070433.1">
    <property type="nucleotide sequence ID" value="NZ_JABWMJ010000008.1"/>
</dbReference>
<dbReference type="Proteomes" id="UP000529637">
    <property type="component" value="Unassembled WGS sequence"/>
</dbReference>
<sequence length="96" mass="10690">MDEQGNLTVDDYVPGWAERIAEAQTQTHVEIDGKLYPRRRYGSDHPDSVALQPRCGDCGVELGQLRVPTCCVERCPRCDGQAITCRCPEARLVVSQ</sequence>
<dbReference type="EMBL" id="JABWMJ010000008">
    <property type="protein sequence ID" value="NUZ07604.1"/>
    <property type="molecule type" value="Genomic_DNA"/>
</dbReference>
<reference evidence="1 2" key="1">
    <citation type="submission" date="2020-06" db="EMBL/GenBank/DDBJ databases">
        <title>Schlegella sp. ID0723 isolated from air conditioner.</title>
        <authorList>
            <person name="Kim D.Y."/>
            <person name="Kim D.-U."/>
        </authorList>
    </citation>
    <scope>NUCLEOTIDE SEQUENCE [LARGE SCALE GENOMIC DNA]</scope>
    <source>
        <strain evidence="1 2">ID0723</strain>
    </source>
</reference>
<dbReference type="AlphaFoldDB" id="A0A7Y6NQT9"/>
<gene>
    <name evidence="1" type="ORF">HQN59_17700</name>
</gene>
<keyword evidence="2" id="KW-1185">Reference proteome</keyword>
<evidence type="ECO:0000313" key="1">
    <source>
        <dbReference type="EMBL" id="NUZ07604.1"/>
    </source>
</evidence>
<protein>
    <submittedName>
        <fullName evidence="1">Uncharacterized protein</fullName>
    </submittedName>
</protein>
<name>A0A7Y6NQT9_9BURK</name>